<dbReference type="AlphaFoldDB" id="A0A1C2DMP3"/>
<dbReference type="Proteomes" id="UP000095143">
    <property type="component" value="Unassembled WGS sequence"/>
</dbReference>
<protein>
    <submittedName>
        <fullName evidence="1">Uncharacterized protein</fullName>
    </submittedName>
</protein>
<reference evidence="1 2" key="1">
    <citation type="submission" date="2016-08" db="EMBL/GenBank/DDBJ databases">
        <title>Whole genome sequence of Pseudomonas graminis strain UASWS1507, a potential biological control agent for agriculture.</title>
        <authorList>
            <person name="Crovadore J."/>
            <person name="Calmin G."/>
            <person name="Chablais R."/>
            <person name="Cochard B."/>
            <person name="Lefort F."/>
        </authorList>
    </citation>
    <scope>NUCLEOTIDE SEQUENCE [LARGE SCALE GENOMIC DNA]</scope>
    <source>
        <strain evidence="1 2">UASWS1507</strain>
    </source>
</reference>
<name>A0A1C2DMP3_9PSED</name>
<organism evidence="1 2">
    <name type="scientific">Pseudomonas graminis</name>
    <dbReference type="NCBI Taxonomy" id="158627"/>
    <lineage>
        <taxon>Bacteria</taxon>
        <taxon>Pseudomonadati</taxon>
        <taxon>Pseudomonadota</taxon>
        <taxon>Gammaproteobacteria</taxon>
        <taxon>Pseudomonadales</taxon>
        <taxon>Pseudomonadaceae</taxon>
        <taxon>Pseudomonas</taxon>
    </lineage>
</organism>
<gene>
    <name evidence="1" type="ORF">BBI10_19485</name>
</gene>
<comment type="caution">
    <text evidence="1">The sequence shown here is derived from an EMBL/GenBank/DDBJ whole genome shotgun (WGS) entry which is preliminary data.</text>
</comment>
<sequence length="62" mass="7279">MHHWTPFSRKVVIEANNRLSKRKQGASFALPKELLGIISFKPKTTEEIREAFRSASRRLRQE</sequence>
<evidence type="ECO:0000313" key="2">
    <source>
        <dbReference type="Proteomes" id="UP000095143"/>
    </source>
</evidence>
<proteinExistence type="predicted"/>
<dbReference type="RefSeq" id="WP_065991257.1">
    <property type="nucleotide sequence ID" value="NZ_MDEN01000066.1"/>
</dbReference>
<evidence type="ECO:0000313" key="1">
    <source>
        <dbReference type="EMBL" id="OCX15905.1"/>
    </source>
</evidence>
<accession>A0A1C2DMP3</accession>
<dbReference type="OrthoDB" id="6967738at2"/>
<dbReference type="EMBL" id="MDEN01000066">
    <property type="protein sequence ID" value="OCX15905.1"/>
    <property type="molecule type" value="Genomic_DNA"/>
</dbReference>